<evidence type="ECO:0000256" key="5">
    <source>
        <dbReference type="ARBA" id="ARBA00022448"/>
    </source>
</evidence>
<dbReference type="Proteomes" id="UP001158576">
    <property type="component" value="Chromosome 2"/>
</dbReference>
<keyword evidence="18" id="KW-1185">Reference proteome</keyword>
<keyword evidence="8" id="KW-0809">Transit peptide</keyword>
<evidence type="ECO:0000313" key="18">
    <source>
        <dbReference type="Proteomes" id="UP001158576"/>
    </source>
</evidence>
<feature type="transmembrane region" description="Helical" evidence="15">
    <location>
        <begin position="56"/>
        <end position="77"/>
    </location>
</feature>
<evidence type="ECO:0000256" key="14">
    <source>
        <dbReference type="SAM" id="MobiDB-lite"/>
    </source>
</evidence>
<feature type="transmembrane region" description="Helical" evidence="15">
    <location>
        <begin position="115"/>
        <end position="133"/>
    </location>
</feature>
<evidence type="ECO:0000256" key="4">
    <source>
        <dbReference type="ARBA" id="ARBA00011758"/>
    </source>
</evidence>
<evidence type="ECO:0000256" key="11">
    <source>
        <dbReference type="ARBA" id="ARBA00023136"/>
    </source>
</evidence>
<feature type="region of interest" description="Disordered" evidence="14">
    <location>
        <begin position="363"/>
        <end position="470"/>
    </location>
</feature>
<evidence type="ECO:0000256" key="12">
    <source>
        <dbReference type="ARBA" id="ARBA00044997"/>
    </source>
</evidence>
<feature type="compositionally biased region" description="Acidic residues" evidence="14">
    <location>
        <begin position="181"/>
        <end position="210"/>
    </location>
</feature>
<gene>
    <name evidence="16" type="ORF">OKIOD_LOCUS16226</name>
    <name evidence="17" type="ORF">OKIOD_LOCUS16296</name>
</gene>
<feature type="compositionally biased region" description="Basic and acidic residues" evidence="14">
    <location>
        <begin position="363"/>
        <end position="431"/>
    </location>
</feature>
<comment type="pathway">
    <text evidence="2">Carbohydrate metabolism; tricarboxylic acid cycle.</text>
</comment>
<reference evidence="17 18" key="1">
    <citation type="submission" date="2021-04" db="EMBL/GenBank/DDBJ databases">
        <authorList>
            <person name="Bliznina A."/>
        </authorList>
    </citation>
    <scope>NUCLEOTIDE SEQUENCE [LARGE SCALE GENOMIC DNA]</scope>
</reference>
<feature type="transmembrane region" description="Helical" evidence="15">
    <location>
        <begin position="89"/>
        <end position="109"/>
    </location>
</feature>
<feature type="region of interest" description="Disordered" evidence="14">
    <location>
        <begin position="485"/>
        <end position="522"/>
    </location>
</feature>
<keyword evidence="7" id="KW-0999">Mitochondrion inner membrane</keyword>
<keyword evidence="5" id="KW-0813">Transport</keyword>
<evidence type="ECO:0000256" key="13">
    <source>
        <dbReference type="ARBA" id="ARBA00045847"/>
    </source>
</evidence>
<evidence type="ECO:0000256" key="6">
    <source>
        <dbReference type="ARBA" id="ARBA00022692"/>
    </source>
</evidence>
<dbReference type="PANTHER" id="PTHR13337">
    <property type="entry name" value="SUCCINATE DEHYDROGENASE"/>
    <property type="match status" value="1"/>
</dbReference>
<protein>
    <recommendedName>
        <fullName evidence="12">Malate dehydrogenase [quinone] cytochrome b small subunit</fullName>
    </recommendedName>
</protein>
<comment type="subunit">
    <text evidence="4">Component of complex II composed of four subunits: the flavoprotein (FP) SDHA, iron-sulfur protein (IP) SDHB, and a cytochrome b560 composed of SDHC and SDHD.</text>
</comment>
<evidence type="ECO:0000256" key="9">
    <source>
        <dbReference type="ARBA" id="ARBA00022989"/>
    </source>
</evidence>
<keyword evidence="10" id="KW-0496">Mitochondrion</keyword>
<evidence type="ECO:0000256" key="15">
    <source>
        <dbReference type="SAM" id="Phobius"/>
    </source>
</evidence>
<evidence type="ECO:0000256" key="7">
    <source>
        <dbReference type="ARBA" id="ARBA00022792"/>
    </source>
</evidence>
<comment type="similarity">
    <text evidence="3">Belongs to the CybS family.</text>
</comment>
<evidence type="ECO:0000256" key="10">
    <source>
        <dbReference type="ARBA" id="ARBA00023128"/>
    </source>
</evidence>
<keyword evidence="11 15" id="KW-0472">Membrane</keyword>
<sequence length="522" mass="60219">MLALRSTRTLTTRLATPVLSRKLSAKAEIPETNMFWLRHQIKAKDGFHKHVNFERIVAMVALGSMGAAVISPGNFLVDQTLALTWIAHSYWGVEAMIMDYIPLLLPVFFANVAKWLWVGFCLIMAVAFTNLNLKVGEKQGCGHIIREFFLIMSDFDDSYESSIFSDASSSSIDDMIFSDEPPSDDSLDDSVGDLEESRLEEDSEKQEDENSNSISLPKPVPEIPMTGYLDESIHDPSSEDIIDSQRKLENKYEILDFSLSGLEVSDERKKYYEKEENEMSFVAGKKEYEPPLLSLANLDMDSYRKCADVLRPHPHLRRAFLEPRMVQSQKVSIKVDPPLTPLKSILRSRTGSDNMEDHIEYIKRRSELRSGSKPNKTEENIRRMEQDLTAERPEHTEYRSAQSVKEEYIARAESKEENSSKPRFSPRDRIYDSLSESTKARLEKLKQERKKKNAEINGNDAAPSPPKPKFNYAKLEMIKNRFEEQQKKKAGNSFEMTMMQEEREEQKRRHRETLKKFERMST</sequence>
<dbReference type="EMBL" id="OU015567">
    <property type="protein sequence ID" value="CAG5113350.1"/>
    <property type="molecule type" value="Genomic_DNA"/>
</dbReference>
<evidence type="ECO:0000313" key="16">
    <source>
        <dbReference type="EMBL" id="CAG5113350.1"/>
    </source>
</evidence>
<dbReference type="Pfam" id="PF05328">
    <property type="entry name" value="CybS"/>
    <property type="match status" value="1"/>
</dbReference>
<name>A0ABN7TD27_OIKDI</name>
<organism evidence="17 18">
    <name type="scientific">Oikopleura dioica</name>
    <name type="common">Tunicate</name>
    <dbReference type="NCBI Taxonomy" id="34765"/>
    <lineage>
        <taxon>Eukaryota</taxon>
        <taxon>Metazoa</taxon>
        <taxon>Chordata</taxon>
        <taxon>Tunicata</taxon>
        <taxon>Appendicularia</taxon>
        <taxon>Copelata</taxon>
        <taxon>Oikopleuridae</taxon>
        <taxon>Oikopleura</taxon>
    </lineage>
</organism>
<proteinExistence type="inferred from homology"/>
<comment type="function">
    <text evidence="13">Membrane-anchoring subunit of succinate dehydrogenase (SDH) that is involved in complex II of the mitochondrial electron transport chain and is responsible for transferring electrons from succinate to ubiquinone (coenzyme Q). SDH also oxidizes malate to the non-canonical enol form of oxaloacetate, enol-oxaloacetate. Enol-oxaloacetate, which is a potent inhibitor of the succinate dehydrogenase activity, is further isomerized into keto-oxaloacetate.</text>
</comment>
<evidence type="ECO:0000256" key="1">
    <source>
        <dbReference type="ARBA" id="ARBA00004448"/>
    </source>
</evidence>
<dbReference type="InterPro" id="IPR007992">
    <property type="entry name" value="CybS"/>
</dbReference>
<comment type="subcellular location">
    <subcellularLocation>
        <location evidence="1">Mitochondrion inner membrane</location>
        <topology evidence="1">Multi-pass membrane protein</topology>
    </subcellularLocation>
</comment>
<accession>A0ABN7TD27</accession>
<evidence type="ECO:0000256" key="2">
    <source>
        <dbReference type="ARBA" id="ARBA00005163"/>
    </source>
</evidence>
<dbReference type="PANTHER" id="PTHR13337:SF2">
    <property type="entry name" value="SUCCINATE DEHYDROGENASE [UBIQUINONE] CYTOCHROME B SMALL SUBUNIT, MITOCHONDRIAL"/>
    <property type="match status" value="1"/>
</dbReference>
<evidence type="ECO:0000256" key="8">
    <source>
        <dbReference type="ARBA" id="ARBA00022946"/>
    </source>
</evidence>
<keyword evidence="9 15" id="KW-1133">Transmembrane helix</keyword>
<dbReference type="InterPro" id="IPR034804">
    <property type="entry name" value="SQR/QFR_C/D"/>
</dbReference>
<feature type="region of interest" description="Disordered" evidence="14">
    <location>
        <begin position="178"/>
        <end position="223"/>
    </location>
</feature>
<evidence type="ECO:0000256" key="3">
    <source>
        <dbReference type="ARBA" id="ARBA00007294"/>
    </source>
</evidence>
<dbReference type="Gene3D" id="1.20.1300.10">
    <property type="entry name" value="Fumarate reductase/succinate dehydrogenase, transmembrane subunit"/>
    <property type="match status" value="1"/>
</dbReference>
<dbReference type="EMBL" id="OU015567">
    <property type="protein sequence ID" value="CAG5113420.1"/>
    <property type="molecule type" value="Genomic_DNA"/>
</dbReference>
<keyword evidence="6 15" id="KW-0812">Transmembrane</keyword>
<evidence type="ECO:0000313" key="17">
    <source>
        <dbReference type="EMBL" id="CAG5113420.1"/>
    </source>
</evidence>